<sequence>MKKLQLNKKTVTALNKAEMRMINGGQQEAISIASCKRGSDRGKDCCNSGRVDISASTVSTSC</sequence>
<accession>A0A2S1YQK7</accession>
<organism evidence="1 2">
    <name type="scientific">Flavobacterium crocinum</name>
    <dbReference type="NCBI Taxonomy" id="2183896"/>
    <lineage>
        <taxon>Bacteria</taxon>
        <taxon>Pseudomonadati</taxon>
        <taxon>Bacteroidota</taxon>
        <taxon>Flavobacteriia</taxon>
        <taxon>Flavobacteriales</taxon>
        <taxon>Flavobacteriaceae</taxon>
        <taxon>Flavobacterium</taxon>
    </lineage>
</organism>
<dbReference type="AlphaFoldDB" id="A0A2S1YQK7"/>
<gene>
    <name evidence="1" type="ORF">HYN56_19790</name>
</gene>
<dbReference type="OrthoDB" id="1377227at2"/>
<proteinExistence type="predicted"/>
<dbReference type="RefSeq" id="WP_109193763.1">
    <property type="nucleotide sequence ID" value="NZ_CP029255.1"/>
</dbReference>
<dbReference type="InterPro" id="IPR058238">
    <property type="entry name" value="Lant_leader_dom"/>
</dbReference>
<dbReference type="Proteomes" id="UP000245250">
    <property type="component" value="Chromosome"/>
</dbReference>
<name>A0A2S1YQK7_9FLAO</name>
<dbReference type="EMBL" id="CP029255">
    <property type="protein sequence ID" value="AWK06346.1"/>
    <property type="molecule type" value="Genomic_DNA"/>
</dbReference>
<keyword evidence="2" id="KW-1185">Reference proteome</keyword>
<dbReference type="NCBIfam" id="NF038153">
    <property type="entry name" value="lant_leader_L1a"/>
    <property type="match status" value="1"/>
</dbReference>
<reference evidence="1 2" key="1">
    <citation type="submission" date="2018-05" db="EMBL/GenBank/DDBJ databases">
        <title>Genome sequencing of Flavobacterium sp. HYN0056.</title>
        <authorList>
            <person name="Yi H."/>
            <person name="Baek C."/>
        </authorList>
    </citation>
    <scope>NUCLEOTIDE SEQUENCE [LARGE SCALE GENOMIC DNA]</scope>
    <source>
        <strain evidence="1 2">HYN0056</strain>
    </source>
</reference>
<dbReference type="KEGG" id="fcr:HYN56_19790"/>
<evidence type="ECO:0000313" key="1">
    <source>
        <dbReference type="EMBL" id="AWK06346.1"/>
    </source>
</evidence>
<evidence type="ECO:0000313" key="2">
    <source>
        <dbReference type="Proteomes" id="UP000245250"/>
    </source>
</evidence>
<protein>
    <submittedName>
        <fullName evidence="1">Uncharacterized protein</fullName>
    </submittedName>
</protein>